<dbReference type="EMBL" id="KZ772688">
    <property type="protein sequence ID" value="PTQ44994.1"/>
    <property type="molecule type" value="Genomic_DNA"/>
</dbReference>
<accession>A0A2R6XFW9</accession>
<name>A0A2R6XFW9_MARPO</name>
<sequence length="116" mass="13348">MIHFFTCARQNHDCMCNDQIESPDLLLPTWCCWRLRVRFSVRDSYNVLSHWSSSNCSPELVAGYSYRNSDKNLIREIFQLLLCPPAAARPVEFLGTSGSPADVHVSHHRRSTETHI</sequence>
<dbReference type="Gramene" id="Mp6g10150.1">
    <property type="protein sequence ID" value="Mp6g10150.1.cds1"/>
    <property type="gene ID" value="Mp6g10150"/>
</dbReference>
<evidence type="ECO:0000313" key="1">
    <source>
        <dbReference type="EMBL" id="PTQ44994.1"/>
    </source>
</evidence>
<gene>
    <name evidence="1" type="ORF">MARPO_0016s0058</name>
</gene>
<evidence type="ECO:0000313" key="2">
    <source>
        <dbReference type="Proteomes" id="UP000244005"/>
    </source>
</evidence>
<keyword evidence="2" id="KW-1185">Reference proteome</keyword>
<proteinExistence type="predicted"/>
<dbReference type="AlphaFoldDB" id="A0A2R6XFW9"/>
<organism evidence="1 2">
    <name type="scientific">Marchantia polymorpha</name>
    <name type="common">Common liverwort</name>
    <name type="synonym">Marchantia aquatica</name>
    <dbReference type="NCBI Taxonomy" id="3197"/>
    <lineage>
        <taxon>Eukaryota</taxon>
        <taxon>Viridiplantae</taxon>
        <taxon>Streptophyta</taxon>
        <taxon>Embryophyta</taxon>
        <taxon>Marchantiophyta</taxon>
        <taxon>Marchantiopsida</taxon>
        <taxon>Marchantiidae</taxon>
        <taxon>Marchantiales</taxon>
        <taxon>Marchantiaceae</taxon>
        <taxon>Marchantia</taxon>
    </lineage>
</organism>
<dbReference type="Proteomes" id="UP000244005">
    <property type="component" value="Unassembled WGS sequence"/>
</dbReference>
<reference evidence="2" key="1">
    <citation type="journal article" date="2017" name="Cell">
        <title>Insights into land plant evolution garnered from the Marchantia polymorpha genome.</title>
        <authorList>
            <person name="Bowman J.L."/>
            <person name="Kohchi T."/>
            <person name="Yamato K.T."/>
            <person name="Jenkins J."/>
            <person name="Shu S."/>
            <person name="Ishizaki K."/>
            <person name="Yamaoka S."/>
            <person name="Nishihama R."/>
            <person name="Nakamura Y."/>
            <person name="Berger F."/>
            <person name="Adam C."/>
            <person name="Aki S.S."/>
            <person name="Althoff F."/>
            <person name="Araki T."/>
            <person name="Arteaga-Vazquez M.A."/>
            <person name="Balasubrmanian S."/>
            <person name="Barry K."/>
            <person name="Bauer D."/>
            <person name="Boehm C.R."/>
            <person name="Briginshaw L."/>
            <person name="Caballero-Perez J."/>
            <person name="Catarino B."/>
            <person name="Chen F."/>
            <person name="Chiyoda S."/>
            <person name="Chovatia M."/>
            <person name="Davies K.M."/>
            <person name="Delmans M."/>
            <person name="Demura T."/>
            <person name="Dierschke T."/>
            <person name="Dolan L."/>
            <person name="Dorantes-Acosta A.E."/>
            <person name="Eklund D.M."/>
            <person name="Florent S.N."/>
            <person name="Flores-Sandoval E."/>
            <person name="Fujiyama A."/>
            <person name="Fukuzawa H."/>
            <person name="Galik B."/>
            <person name="Grimanelli D."/>
            <person name="Grimwood J."/>
            <person name="Grossniklaus U."/>
            <person name="Hamada T."/>
            <person name="Haseloff J."/>
            <person name="Hetherington A.J."/>
            <person name="Higo A."/>
            <person name="Hirakawa Y."/>
            <person name="Hundley H.N."/>
            <person name="Ikeda Y."/>
            <person name="Inoue K."/>
            <person name="Inoue S.I."/>
            <person name="Ishida S."/>
            <person name="Jia Q."/>
            <person name="Kakita M."/>
            <person name="Kanazawa T."/>
            <person name="Kawai Y."/>
            <person name="Kawashima T."/>
            <person name="Kennedy M."/>
            <person name="Kinose K."/>
            <person name="Kinoshita T."/>
            <person name="Kohara Y."/>
            <person name="Koide E."/>
            <person name="Komatsu K."/>
            <person name="Kopischke S."/>
            <person name="Kubo M."/>
            <person name="Kyozuka J."/>
            <person name="Lagercrantz U."/>
            <person name="Lin S.S."/>
            <person name="Lindquist E."/>
            <person name="Lipzen A.M."/>
            <person name="Lu C.W."/>
            <person name="De Luna E."/>
            <person name="Martienssen R.A."/>
            <person name="Minamino N."/>
            <person name="Mizutani M."/>
            <person name="Mizutani M."/>
            <person name="Mochizuki N."/>
            <person name="Monte I."/>
            <person name="Mosher R."/>
            <person name="Nagasaki H."/>
            <person name="Nakagami H."/>
            <person name="Naramoto S."/>
            <person name="Nishitani K."/>
            <person name="Ohtani M."/>
            <person name="Okamoto T."/>
            <person name="Okumura M."/>
            <person name="Phillips J."/>
            <person name="Pollak B."/>
            <person name="Reinders A."/>
            <person name="Rovekamp M."/>
            <person name="Sano R."/>
            <person name="Sawa S."/>
            <person name="Schmid M.W."/>
            <person name="Shirakawa M."/>
            <person name="Solano R."/>
            <person name="Spunde A."/>
            <person name="Suetsugu N."/>
            <person name="Sugano S."/>
            <person name="Sugiyama A."/>
            <person name="Sun R."/>
            <person name="Suzuki Y."/>
            <person name="Takenaka M."/>
            <person name="Takezawa D."/>
            <person name="Tomogane H."/>
            <person name="Tsuzuki M."/>
            <person name="Ueda T."/>
            <person name="Umeda M."/>
            <person name="Ward J.M."/>
            <person name="Watanabe Y."/>
            <person name="Yazaki K."/>
            <person name="Yokoyama R."/>
            <person name="Yoshitake Y."/>
            <person name="Yotsui I."/>
            <person name="Zachgo S."/>
            <person name="Schmutz J."/>
        </authorList>
    </citation>
    <scope>NUCLEOTIDE SEQUENCE [LARGE SCALE GENOMIC DNA]</scope>
    <source>
        <strain evidence="2">Tak-1</strain>
    </source>
</reference>
<protein>
    <submittedName>
        <fullName evidence="1">Uncharacterized protein</fullName>
    </submittedName>
</protein>